<gene>
    <name evidence="2" type="ORF">K466DRAFT_5785</name>
</gene>
<name>A0A5C3PWX8_9APHY</name>
<dbReference type="AlphaFoldDB" id="A0A5C3PWX8"/>
<keyword evidence="3" id="KW-1185">Reference proteome</keyword>
<evidence type="ECO:0000313" key="2">
    <source>
        <dbReference type="EMBL" id="TFK94166.1"/>
    </source>
</evidence>
<accession>A0A5C3PWX8</accession>
<dbReference type="InParanoid" id="A0A5C3PWX8"/>
<evidence type="ECO:0000256" key="1">
    <source>
        <dbReference type="SAM" id="MobiDB-lite"/>
    </source>
</evidence>
<proteinExistence type="predicted"/>
<dbReference type="EMBL" id="ML210972">
    <property type="protein sequence ID" value="TFK94166.1"/>
    <property type="molecule type" value="Genomic_DNA"/>
</dbReference>
<organism evidence="2 3">
    <name type="scientific">Polyporus arcularius HHB13444</name>
    <dbReference type="NCBI Taxonomy" id="1314778"/>
    <lineage>
        <taxon>Eukaryota</taxon>
        <taxon>Fungi</taxon>
        <taxon>Dikarya</taxon>
        <taxon>Basidiomycota</taxon>
        <taxon>Agaricomycotina</taxon>
        <taxon>Agaricomycetes</taxon>
        <taxon>Polyporales</taxon>
        <taxon>Polyporaceae</taxon>
        <taxon>Polyporus</taxon>
    </lineage>
</organism>
<feature type="region of interest" description="Disordered" evidence="1">
    <location>
        <begin position="88"/>
        <end position="109"/>
    </location>
</feature>
<sequence>MYVRCPIGILLPCSCRTAAGKSELRDVCHGKRQRQRFASATLLGAPCRQAWLRTLDMRQGRVGGKTAKKARTEGAQTRGARVFVADRTNQDGAPKRAAGRRLAAAVCPP</sequence>
<evidence type="ECO:0000313" key="3">
    <source>
        <dbReference type="Proteomes" id="UP000308197"/>
    </source>
</evidence>
<reference evidence="2 3" key="1">
    <citation type="journal article" date="2019" name="Nat. Ecol. Evol.">
        <title>Megaphylogeny resolves global patterns of mushroom evolution.</title>
        <authorList>
            <person name="Varga T."/>
            <person name="Krizsan K."/>
            <person name="Foldi C."/>
            <person name="Dima B."/>
            <person name="Sanchez-Garcia M."/>
            <person name="Sanchez-Ramirez S."/>
            <person name="Szollosi G.J."/>
            <person name="Szarkandi J.G."/>
            <person name="Papp V."/>
            <person name="Albert L."/>
            <person name="Andreopoulos W."/>
            <person name="Angelini C."/>
            <person name="Antonin V."/>
            <person name="Barry K.W."/>
            <person name="Bougher N.L."/>
            <person name="Buchanan P."/>
            <person name="Buyck B."/>
            <person name="Bense V."/>
            <person name="Catcheside P."/>
            <person name="Chovatia M."/>
            <person name="Cooper J."/>
            <person name="Damon W."/>
            <person name="Desjardin D."/>
            <person name="Finy P."/>
            <person name="Geml J."/>
            <person name="Haridas S."/>
            <person name="Hughes K."/>
            <person name="Justo A."/>
            <person name="Karasinski D."/>
            <person name="Kautmanova I."/>
            <person name="Kiss B."/>
            <person name="Kocsube S."/>
            <person name="Kotiranta H."/>
            <person name="LaButti K.M."/>
            <person name="Lechner B.E."/>
            <person name="Liimatainen K."/>
            <person name="Lipzen A."/>
            <person name="Lukacs Z."/>
            <person name="Mihaltcheva S."/>
            <person name="Morgado L.N."/>
            <person name="Niskanen T."/>
            <person name="Noordeloos M.E."/>
            <person name="Ohm R.A."/>
            <person name="Ortiz-Santana B."/>
            <person name="Ovrebo C."/>
            <person name="Racz N."/>
            <person name="Riley R."/>
            <person name="Savchenko A."/>
            <person name="Shiryaev A."/>
            <person name="Soop K."/>
            <person name="Spirin V."/>
            <person name="Szebenyi C."/>
            <person name="Tomsovsky M."/>
            <person name="Tulloss R.E."/>
            <person name="Uehling J."/>
            <person name="Grigoriev I.V."/>
            <person name="Vagvolgyi C."/>
            <person name="Papp T."/>
            <person name="Martin F.M."/>
            <person name="Miettinen O."/>
            <person name="Hibbett D.S."/>
            <person name="Nagy L.G."/>
        </authorList>
    </citation>
    <scope>NUCLEOTIDE SEQUENCE [LARGE SCALE GENOMIC DNA]</scope>
    <source>
        <strain evidence="2 3">HHB13444</strain>
    </source>
</reference>
<protein>
    <submittedName>
        <fullName evidence="2">Uncharacterized protein</fullName>
    </submittedName>
</protein>
<dbReference type="Proteomes" id="UP000308197">
    <property type="component" value="Unassembled WGS sequence"/>
</dbReference>